<accession>A0A6J4Q866</accession>
<protein>
    <submittedName>
        <fullName evidence="1">Uncharacterized protein</fullName>
    </submittedName>
</protein>
<organism evidence="1">
    <name type="scientific">uncultured Rubrobacteraceae bacterium</name>
    <dbReference type="NCBI Taxonomy" id="349277"/>
    <lineage>
        <taxon>Bacteria</taxon>
        <taxon>Bacillati</taxon>
        <taxon>Actinomycetota</taxon>
        <taxon>Rubrobacteria</taxon>
        <taxon>Rubrobacterales</taxon>
        <taxon>Rubrobacteraceae</taxon>
        <taxon>environmental samples</taxon>
    </lineage>
</organism>
<dbReference type="AlphaFoldDB" id="A0A6J4Q866"/>
<dbReference type="EMBL" id="CADCUW010000429">
    <property type="protein sequence ID" value="CAA9436276.1"/>
    <property type="molecule type" value="Genomic_DNA"/>
</dbReference>
<gene>
    <name evidence="1" type="ORF">AVDCRST_MAG01-01-3282</name>
</gene>
<name>A0A6J4Q866_9ACTN</name>
<evidence type="ECO:0000313" key="1">
    <source>
        <dbReference type="EMBL" id="CAA9436276.1"/>
    </source>
</evidence>
<proteinExistence type="predicted"/>
<reference evidence="1" key="1">
    <citation type="submission" date="2020-02" db="EMBL/GenBank/DDBJ databases">
        <authorList>
            <person name="Meier V. D."/>
        </authorList>
    </citation>
    <scope>NUCLEOTIDE SEQUENCE</scope>
    <source>
        <strain evidence="1">AVDCRST_MAG01</strain>
    </source>
</reference>
<sequence length="77" mass="8506">MSAPAWDPTWAGERASEAMRYLADNCPASAGAVELHPHQDEAHAAAMAEDRGRYLDALRAYVRAGQDIERRARRRAA</sequence>